<protein>
    <submittedName>
        <fullName evidence="1">Uncharacterized protein</fullName>
    </submittedName>
</protein>
<name>A0A7J6IEC0_COLFN</name>
<evidence type="ECO:0000313" key="1">
    <source>
        <dbReference type="EMBL" id="KAF4474196.1"/>
    </source>
</evidence>
<reference evidence="1 2" key="2">
    <citation type="submission" date="2020-04" db="EMBL/GenBank/DDBJ databases">
        <title>Genome sequencing and assembly of multiple isolates from the Colletotrichum gloeosporioides species complex.</title>
        <authorList>
            <person name="Gan P."/>
            <person name="Shirasu K."/>
        </authorList>
    </citation>
    <scope>NUCLEOTIDE SEQUENCE [LARGE SCALE GENOMIC DNA]</scope>
    <source>
        <strain evidence="1 2">Nara gc5</strain>
    </source>
</reference>
<proteinExistence type="predicted"/>
<comment type="caution">
    <text evidence="1">The sequence shown here is derived from an EMBL/GenBank/DDBJ whole genome shotgun (WGS) entry which is preliminary data.</text>
</comment>
<gene>
    <name evidence="1" type="ORF">CGGC5_v017076</name>
</gene>
<reference evidence="1 2" key="1">
    <citation type="submission" date="2012-08" db="EMBL/GenBank/DDBJ databases">
        <authorList>
            <person name="Gan P.H.P."/>
            <person name="Ikeda K."/>
            <person name="Irieda H."/>
            <person name="Narusaka M."/>
            <person name="O'Connell R.J."/>
            <person name="Narusaka Y."/>
            <person name="Takano Y."/>
            <person name="Kubo Y."/>
            <person name="Shirasu K."/>
        </authorList>
    </citation>
    <scope>NUCLEOTIDE SEQUENCE [LARGE SCALE GENOMIC DNA]</scope>
    <source>
        <strain evidence="1 2">Nara gc5</strain>
    </source>
</reference>
<dbReference type="EMBL" id="ANPB02000011">
    <property type="protein sequence ID" value="KAF4474196.1"/>
    <property type="molecule type" value="Genomic_DNA"/>
</dbReference>
<keyword evidence="2" id="KW-1185">Reference proteome</keyword>
<organism evidence="1 2">
    <name type="scientific">Colletotrichum fructicola (strain Nara gc5)</name>
    <name type="common">Anthracnose fungus</name>
    <name type="synonym">Colletotrichum gloeosporioides (strain Nara gc5)</name>
    <dbReference type="NCBI Taxonomy" id="1213859"/>
    <lineage>
        <taxon>Eukaryota</taxon>
        <taxon>Fungi</taxon>
        <taxon>Dikarya</taxon>
        <taxon>Ascomycota</taxon>
        <taxon>Pezizomycotina</taxon>
        <taxon>Sordariomycetes</taxon>
        <taxon>Hypocreomycetidae</taxon>
        <taxon>Glomerellales</taxon>
        <taxon>Glomerellaceae</taxon>
        <taxon>Colletotrichum</taxon>
        <taxon>Colletotrichum gloeosporioides species complex</taxon>
    </lineage>
</organism>
<dbReference type="AlphaFoldDB" id="A0A7J6IEC0"/>
<dbReference type="RefSeq" id="XP_066006899.1">
    <property type="nucleotide sequence ID" value="XM_066153734.1"/>
</dbReference>
<dbReference type="Proteomes" id="UP000011096">
    <property type="component" value="Unassembled WGS sequence"/>
</dbReference>
<dbReference type="GeneID" id="90980672"/>
<evidence type="ECO:0000313" key="2">
    <source>
        <dbReference type="Proteomes" id="UP000011096"/>
    </source>
</evidence>
<sequence length="70" mass="8038">MLSTCDVRSYAFLLPDPHLRIFTYNRHVKCLVCEQTIAHKPEPDMATRRRILSGKPLCTDSWSIESQTCG</sequence>
<dbReference type="InParanoid" id="A0A7J6IEC0"/>
<accession>A0A7J6IEC0</accession>